<dbReference type="OrthoDB" id="8967092at2"/>
<proteinExistence type="predicted"/>
<protein>
    <submittedName>
        <fullName evidence="2">Uncharacterized protein</fullName>
    </submittedName>
</protein>
<dbReference type="AlphaFoldDB" id="A0A562B981"/>
<dbReference type="EMBL" id="VLJN01000034">
    <property type="protein sequence ID" value="TWG81746.1"/>
    <property type="molecule type" value="Genomic_DNA"/>
</dbReference>
<feature type="compositionally biased region" description="Gly residues" evidence="1">
    <location>
        <begin position="31"/>
        <end position="41"/>
    </location>
</feature>
<evidence type="ECO:0000313" key="2">
    <source>
        <dbReference type="EMBL" id="TWG81746.1"/>
    </source>
</evidence>
<sequence length="86" mass="8862">MATDPRPDPQNNDARTRDADPGRRRDSGNTGTTGPGEGGGSATSPTPAREADPAKGRDLPDENGEPPSVKRPGGDPDASEPPVENF</sequence>
<evidence type="ECO:0000256" key="1">
    <source>
        <dbReference type="SAM" id="MobiDB-lite"/>
    </source>
</evidence>
<reference evidence="2 3" key="1">
    <citation type="submission" date="2019-07" db="EMBL/GenBank/DDBJ databases">
        <title>Genome sequencing of lignin-degrading bacterial isolates.</title>
        <authorList>
            <person name="Gladden J."/>
        </authorList>
    </citation>
    <scope>NUCLEOTIDE SEQUENCE [LARGE SCALE GENOMIC DNA]</scope>
    <source>
        <strain evidence="2 3">J11</strain>
    </source>
</reference>
<dbReference type="Proteomes" id="UP000318141">
    <property type="component" value="Unassembled WGS sequence"/>
</dbReference>
<evidence type="ECO:0000313" key="3">
    <source>
        <dbReference type="Proteomes" id="UP000318141"/>
    </source>
</evidence>
<keyword evidence="3" id="KW-1185">Reference proteome</keyword>
<feature type="compositionally biased region" description="Basic and acidic residues" evidence="1">
    <location>
        <begin position="14"/>
        <end position="27"/>
    </location>
</feature>
<feature type="region of interest" description="Disordered" evidence="1">
    <location>
        <begin position="1"/>
        <end position="86"/>
    </location>
</feature>
<organism evidence="2 3">
    <name type="scientific">Cupriavidus gilardii J11</name>
    <dbReference type="NCBI Taxonomy" id="936133"/>
    <lineage>
        <taxon>Bacteria</taxon>
        <taxon>Pseudomonadati</taxon>
        <taxon>Pseudomonadota</taxon>
        <taxon>Betaproteobacteria</taxon>
        <taxon>Burkholderiales</taxon>
        <taxon>Burkholderiaceae</taxon>
        <taxon>Cupriavidus</taxon>
    </lineage>
</organism>
<feature type="compositionally biased region" description="Basic and acidic residues" evidence="1">
    <location>
        <begin position="49"/>
        <end position="60"/>
    </location>
</feature>
<gene>
    <name evidence="2" type="ORF">L602_000400000650</name>
</gene>
<accession>A0A562B981</accession>
<name>A0A562B981_9BURK</name>
<comment type="caution">
    <text evidence="2">The sequence shown here is derived from an EMBL/GenBank/DDBJ whole genome shotgun (WGS) entry which is preliminary data.</text>
</comment>